<dbReference type="EMBL" id="BLLF01005290">
    <property type="protein sequence ID" value="GFH31012.1"/>
    <property type="molecule type" value="Genomic_DNA"/>
</dbReference>
<accession>A0A6A0AEI4</accession>
<evidence type="ECO:0000313" key="1">
    <source>
        <dbReference type="EMBL" id="GFH31012.1"/>
    </source>
</evidence>
<name>A0A6A0AEI4_HAELA</name>
<dbReference type="AlphaFoldDB" id="A0A6A0AEI4"/>
<sequence>MPGVKKAMGVQLHESHIYMDEPITKFGHYKLPLNLRHEEGIQLVLNVKVNRVTGSHGST</sequence>
<dbReference type="InterPro" id="IPR036791">
    <property type="entry name" value="Ribosomal_bL9_C_sf"/>
</dbReference>
<dbReference type="Proteomes" id="UP000485058">
    <property type="component" value="Unassembled WGS sequence"/>
</dbReference>
<dbReference type="SUPFAM" id="SSF55653">
    <property type="entry name" value="Ribosomal protein L9 C-domain"/>
    <property type="match status" value="1"/>
</dbReference>
<gene>
    <name evidence="1" type="ORF">HaLaN_29958</name>
</gene>
<proteinExistence type="predicted"/>
<evidence type="ECO:0000313" key="2">
    <source>
        <dbReference type="Proteomes" id="UP000485058"/>
    </source>
</evidence>
<protein>
    <submittedName>
        <fullName evidence="1">Uncharacterized protein</fullName>
    </submittedName>
</protein>
<reference evidence="1 2" key="1">
    <citation type="submission" date="2020-02" db="EMBL/GenBank/DDBJ databases">
        <title>Draft genome sequence of Haematococcus lacustris strain NIES-144.</title>
        <authorList>
            <person name="Morimoto D."/>
            <person name="Nakagawa S."/>
            <person name="Yoshida T."/>
            <person name="Sawayama S."/>
        </authorList>
    </citation>
    <scope>NUCLEOTIDE SEQUENCE [LARGE SCALE GENOMIC DNA]</scope>
    <source>
        <strain evidence="1 2">NIES-144</strain>
    </source>
</reference>
<comment type="caution">
    <text evidence="1">The sequence shown here is derived from an EMBL/GenBank/DDBJ whole genome shotgun (WGS) entry which is preliminary data.</text>
</comment>
<organism evidence="1 2">
    <name type="scientific">Haematococcus lacustris</name>
    <name type="common">Green alga</name>
    <name type="synonym">Haematococcus pluvialis</name>
    <dbReference type="NCBI Taxonomy" id="44745"/>
    <lineage>
        <taxon>Eukaryota</taxon>
        <taxon>Viridiplantae</taxon>
        <taxon>Chlorophyta</taxon>
        <taxon>core chlorophytes</taxon>
        <taxon>Chlorophyceae</taxon>
        <taxon>CS clade</taxon>
        <taxon>Chlamydomonadales</taxon>
        <taxon>Haematococcaceae</taxon>
        <taxon>Haematococcus</taxon>
    </lineage>
</organism>
<keyword evidence="2" id="KW-1185">Reference proteome</keyword>